<reference evidence="9" key="1">
    <citation type="journal article" date="2010" name="ISME J.">
        <title>Metagenome of the Mediterranean deep chlorophyll maximum studied by direct and fosmid library 454 pyrosequencing.</title>
        <authorList>
            <person name="Ghai R."/>
            <person name="Martin-Cuadrado A.B."/>
            <person name="Molto A.G."/>
            <person name="Heredia I.G."/>
            <person name="Cabrera R."/>
            <person name="Martin J."/>
            <person name="Verdu M."/>
            <person name="Deschamps P."/>
            <person name="Moreira D."/>
            <person name="Lopez-Garcia P."/>
            <person name="Mira A."/>
            <person name="Rodriguez-Valera F."/>
        </authorList>
    </citation>
    <scope>NUCLEOTIDE SEQUENCE</scope>
</reference>
<sequence>MLKKLFSQATNDRIHWTTLISEKILLALIGIATCIAAALYLWEMFIERRIELSDLFLLFIYAEILGMVGAFYSTNRIPVTLPIIIAITAICRLIVMQNKEMEATLIVGEAAAVLILAGAAYMMSLKDKISLEKLRNQNNDDIQS</sequence>
<proteinExistence type="inferred from homology"/>
<comment type="similarity">
    <text evidence="2">Belongs to the PsiE family.</text>
</comment>
<keyword evidence="6 8" id="KW-1133">Transmembrane helix</keyword>
<evidence type="ECO:0000313" key="9">
    <source>
        <dbReference type="EMBL" id="ADD93587.1"/>
    </source>
</evidence>
<dbReference type="InterPro" id="IPR020948">
    <property type="entry name" value="P_starv_induced_PsiE-like"/>
</dbReference>
<dbReference type="PANTHER" id="PTHR37819:SF1">
    <property type="entry name" value="PROTEIN PSIE"/>
    <property type="match status" value="1"/>
</dbReference>
<dbReference type="Pfam" id="PF06146">
    <property type="entry name" value="PsiE"/>
    <property type="match status" value="1"/>
</dbReference>
<keyword evidence="4" id="KW-1003">Cell membrane</keyword>
<feature type="transmembrane region" description="Helical" evidence="8">
    <location>
        <begin position="24"/>
        <end position="42"/>
    </location>
</feature>
<evidence type="ECO:0000256" key="7">
    <source>
        <dbReference type="ARBA" id="ARBA00023136"/>
    </source>
</evidence>
<protein>
    <recommendedName>
        <fullName evidence="3">Protein PsiE</fullName>
    </recommendedName>
</protein>
<feature type="transmembrane region" description="Helical" evidence="8">
    <location>
        <begin position="54"/>
        <end position="73"/>
    </location>
</feature>
<dbReference type="InterPro" id="IPR009315">
    <property type="entry name" value="P_starv_induced_PsiE"/>
</dbReference>
<feature type="transmembrane region" description="Helical" evidence="8">
    <location>
        <begin position="103"/>
        <end position="123"/>
    </location>
</feature>
<evidence type="ECO:0000256" key="5">
    <source>
        <dbReference type="ARBA" id="ARBA00022692"/>
    </source>
</evidence>
<dbReference type="GO" id="GO:0016036">
    <property type="term" value="P:cellular response to phosphate starvation"/>
    <property type="evidence" value="ECO:0007669"/>
    <property type="project" value="InterPro"/>
</dbReference>
<dbReference type="AlphaFoldDB" id="D6PCY6"/>
<accession>D6PCY6</accession>
<comment type="subcellular location">
    <subcellularLocation>
        <location evidence="1">Cell inner membrane</location>
        <topology evidence="1">Multi-pass membrane protein</topology>
    </subcellularLocation>
</comment>
<evidence type="ECO:0000256" key="6">
    <source>
        <dbReference type="ARBA" id="ARBA00022989"/>
    </source>
</evidence>
<evidence type="ECO:0000256" key="1">
    <source>
        <dbReference type="ARBA" id="ARBA00004429"/>
    </source>
</evidence>
<dbReference type="GO" id="GO:0005886">
    <property type="term" value="C:plasma membrane"/>
    <property type="evidence" value="ECO:0007669"/>
    <property type="project" value="UniProtKB-SubCell"/>
</dbReference>
<name>D6PCY6_9BACT</name>
<evidence type="ECO:0000256" key="4">
    <source>
        <dbReference type="ARBA" id="ARBA00022475"/>
    </source>
</evidence>
<dbReference type="EMBL" id="GU942988">
    <property type="protein sequence ID" value="ADD93587.1"/>
    <property type="molecule type" value="Genomic_DNA"/>
</dbReference>
<feature type="transmembrane region" description="Helical" evidence="8">
    <location>
        <begin position="79"/>
        <end position="96"/>
    </location>
</feature>
<evidence type="ECO:0000256" key="8">
    <source>
        <dbReference type="SAM" id="Phobius"/>
    </source>
</evidence>
<organism evidence="9">
    <name type="scientific">uncultured marine bacterium MedDCM-OCT-S04-C385</name>
    <dbReference type="NCBI Taxonomy" id="743055"/>
    <lineage>
        <taxon>Bacteria</taxon>
        <taxon>environmental samples</taxon>
    </lineage>
</organism>
<dbReference type="PANTHER" id="PTHR37819">
    <property type="entry name" value="PROTEIN PSIE"/>
    <property type="match status" value="1"/>
</dbReference>
<keyword evidence="7 8" id="KW-0472">Membrane</keyword>
<evidence type="ECO:0000256" key="2">
    <source>
        <dbReference type="ARBA" id="ARBA00005632"/>
    </source>
</evidence>
<keyword evidence="5 8" id="KW-0812">Transmembrane</keyword>
<evidence type="ECO:0000256" key="3">
    <source>
        <dbReference type="ARBA" id="ARBA00021903"/>
    </source>
</evidence>